<dbReference type="InterPro" id="IPR014729">
    <property type="entry name" value="Rossmann-like_a/b/a_fold"/>
</dbReference>
<comment type="similarity">
    <text evidence="1">Belongs to the cytidylyltransferase family.</text>
</comment>
<dbReference type="GO" id="GO:0004105">
    <property type="term" value="F:choline-phosphate cytidylyltransferase activity"/>
    <property type="evidence" value="ECO:0000318"/>
    <property type="project" value="GO_Central"/>
</dbReference>
<keyword evidence="3" id="KW-0808">Transferase</keyword>
<dbReference type="Pfam" id="PF01467">
    <property type="entry name" value="CTP_transf_like"/>
    <property type="match status" value="1"/>
</dbReference>
<comment type="catalytic activity">
    <reaction evidence="10">
        <text>phosphocholine + CTP + H(+) = CDP-choline + diphosphate</text>
        <dbReference type="Rhea" id="RHEA:18997"/>
        <dbReference type="ChEBI" id="CHEBI:15378"/>
        <dbReference type="ChEBI" id="CHEBI:33019"/>
        <dbReference type="ChEBI" id="CHEBI:37563"/>
        <dbReference type="ChEBI" id="CHEBI:58779"/>
        <dbReference type="ChEBI" id="CHEBI:295975"/>
        <dbReference type="EC" id="2.7.7.15"/>
    </reaction>
    <physiologicalReaction direction="left-to-right" evidence="10">
        <dbReference type="Rhea" id="RHEA:18998"/>
    </physiologicalReaction>
</comment>
<gene>
    <name evidence="14" type="ORF">LSAT_V11C200072150</name>
</gene>
<keyword evidence="6" id="KW-0594">Phospholipid biosynthesis</keyword>
<feature type="compositionally biased region" description="Acidic residues" evidence="12">
    <location>
        <begin position="276"/>
        <end position="306"/>
    </location>
</feature>
<keyword evidence="7" id="KW-1208">Phospholipid metabolism</keyword>
<evidence type="ECO:0000256" key="4">
    <source>
        <dbReference type="ARBA" id="ARBA00022695"/>
    </source>
</evidence>
<keyword evidence="15" id="KW-1185">Reference proteome</keyword>
<dbReference type="FunFam" id="3.40.50.620:FF:000102">
    <property type="entry name" value="Choline-phosphate cytidylyltransferase 2"/>
    <property type="match status" value="1"/>
</dbReference>
<dbReference type="PANTHER" id="PTHR10739">
    <property type="entry name" value="CYTIDYLYLTRANSFERASE"/>
    <property type="match status" value="1"/>
</dbReference>
<accession>A0A9R1WAK3</accession>
<dbReference type="GO" id="GO:0031210">
    <property type="term" value="F:phosphatidylcholine binding"/>
    <property type="evidence" value="ECO:0000318"/>
    <property type="project" value="GO_Central"/>
</dbReference>
<comment type="caution">
    <text evidence="14">The sequence shown here is derived from an EMBL/GenBank/DDBJ whole genome shotgun (WGS) entry which is preliminary data.</text>
</comment>
<proteinExistence type="inferred from homology"/>
<evidence type="ECO:0000256" key="7">
    <source>
        <dbReference type="ARBA" id="ARBA00023264"/>
    </source>
</evidence>
<dbReference type="OrthoDB" id="17102at2759"/>
<name>A0A9R1WAK3_LACSA</name>
<feature type="domain" description="Cytidyltransferase-like" evidence="13">
    <location>
        <begin position="29"/>
        <end position="158"/>
    </location>
</feature>
<evidence type="ECO:0000256" key="1">
    <source>
        <dbReference type="ARBA" id="ARBA00010101"/>
    </source>
</evidence>
<evidence type="ECO:0000259" key="13">
    <source>
        <dbReference type="Pfam" id="PF01467"/>
    </source>
</evidence>
<evidence type="ECO:0000256" key="2">
    <source>
        <dbReference type="ARBA" id="ARBA00022516"/>
    </source>
</evidence>
<dbReference type="NCBIfam" id="TIGR00125">
    <property type="entry name" value="cyt_tran_rel"/>
    <property type="match status" value="1"/>
</dbReference>
<evidence type="ECO:0000313" key="15">
    <source>
        <dbReference type="Proteomes" id="UP000235145"/>
    </source>
</evidence>
<dbReference type="PANTHER" id="PTHR10739:SF50">
    <property type="entry name" value="CHOLINE-PHOSPHATE CYTIDYLYLTRANSFERASE"/>
    <property type="match status" value="1"/>
</dbReference>
<evidence type="ECO:0000256" key="3">
    <source>
        <dbReference type="ARBA" id="ARBA00022679"/>
    </source>
</evidence>
<keyword evidence="2" id="KW-0444">Lipid biosynthesis</keyword>
<dbReference type="InterPro" id="IPR004821">
    <property type="entry name" value="Cyt_trans-like"/>
</dbReference>
<comment type="pathway">
    <text evidence="8">Phospholipid metabolism; phosphatidylcholine biosynthesis; phosphatidylcholine from phosphocholine: step 1/2.</text>
</comment>
<dbReference type="Proteomes" id="UP000235145">
    <property type="component" value="Unassembled WGS sequence"/>
</dbReference>
<dbReference type="Gramene" id="rna-gnl|WGS:NBSK|LSAT_2X60861_mrna">
    <property type="protein sequence ID" value="cds-PLY69239.1"/>
    <property type="gene ID" value="gene-LSAT_2X60861"/>
</dbReference>
<organism evidence="14 15">
    <name type="scientific">Lactuca sativa</name>
    <name type="common">Garden lettuce</name>
    <dbReference type="NCBI Taxonomy" id="4236"/>
    <lineage>
        <taxon>Eukaryota</taxon>
        <taxon>Viridiplantae</taxon>
        <taxon>Streptophyta</taxon>
        <taxon>Embryophyta</taxon>
        <taxon>Tracheophyta</taxon>
        <taxon>Spermatophyta</taxon>
        <taxon>Magnoliopsida</taxon>
        <taxon>eudicotyledons</taxon>
        <taxon>Gunneridae</taxon>
        <taxon>Pentapetalae</taxon>
        <taxon>asterids</taxon>
        <taxon>campanulids</taxon>
        <taxon>Asterales</taxon>
        <taxon>Asteraceae</taxon>
        <taxon>Cichorioideae</taxon>
        <taxon>Cichorieae</taxon>
        <taxon>Lactucinae</taxon>
        <taxon>Lactuca</taxon>
    </lineage>
</organism>
<evidence type="ECO:0000256" key="8">
    <source>
        <dbReference type="ARBA" id="ARBA00025706"/>
    </source>
</evidence>
<dbReference type="InterPro" id="IPR045049">
    <property type="entry name" value="Pcy1-like"/>
</dbReference>
<dbReference type="SUPFAM" id="SSF52374">
    <property type="entry name" value="Nucleotidylyl transferase"/>
    <property type="match status" value="1"/>
</dbReference>
<evidence type="ECO:0000256" key="11">
    <source>
        <dbReference type="ARBA" id="ARBA00054397"/>
    </source>
</evidence>
<dbReference type="InterPro" id="IPR041723">
    <property type="entry name" value="CCT"/>
</dbReference>
<dbReference type="AlphaFoldDB" id="A0A9R1WAK3"/>
<dbReference type="CDD" id="cd02174">
    <property type="entry name" value="CCT"/>
    <property type="match status" value="1"/>
</dbReference>
<dbReference type="EC" id="2.7.7.15" evidence="9"/>
<sequence>MEDDEQKNKVHKKTIWMLDPPTDRPVRVYADGIYDLFHFGHARSLEQAKKSFPNTYLLVGCCNDEVTHSLKGKTVMTDKERYESLRHCKWVDEVIPDAPWVMNQEFIDKHKIDYVAHDSLPYADASGAGNDVYEFVKSIGRFKETKRTEGISTSDIIMRIVKDYNNYVMRNLDRGYSRKDLGVSYVKEKRLRVNMSLRKLHEKVKKQQEKVEEKIHIVAKTAGMNHNLWVENADRLVAGFLEMFEEGCHKMGTAIRDRIQEQLKNKGNAGELTYEKDEEDEEDEEEYYYDYSTEEEVYSDGGEVEVEGAKQSS</sequence>
<comment type="function">
    <text evidence="11">Plays an important role in the biosynthesis of the phospholipid phosphatidylcholine. Catalyzes the formation of CDP-choline.</text>
</comment>
<dbReference type="EMBL" id="NBSK02000002">
    <property type="protein sequence ID" value="KAJ0220378.1"/>
    <property type="molecule type" value="Genomic_DNA"/>
</dbReference>
<evidence type="ECO:0000256" key="10">
    <source>
        <dbReference type="ARBA" id="ARBA00048285"/>
    </source>
</evidence>
<evidence type="ECO:0000256" key="12">
    <source>
        <dbReference type="SAM" id="MobiDB-lite"/>
    </source>
</evidence>
<keyword evidence="5" id="KW-0443">Lipid metabolism</keyword>
<evidence type="ECO:0000256" key="9">
    <source>
        <dbReference type="ARBA" id="ARBA00026101"/>
    </source>
</evidence>
<feature type="region of interest" description="Disordered" evidence="12">
    <location>
        <begin position="267"/>
        <end position="313"/>
    </location>
</feature>
<evidence type="ECO:0000256" key="6">
    <source>
        <dbReference type="ARBA" id="ARBA00023209"/>
    </source>
</evidence>
<evidence type="ECO:0000256" key="5">
    <source>
        <dbReference type="ARBA" id="ARBA00023098"/>
    </source>
</evidence>
<dbReference type="Gene3D" id="3.40.50.620">
    <property type="entry name" value="HUPs"/>
    <property type="match status" value="1"/>
</dbReference>
<reference evidence="14 15" key="1">
    <citation type="journal article" date="2017" name="Nat. Commun.">
        <title>Genome assembly with in vitro proximity ligation data and whole-genome triplication in lettuce.</title>
        <authorList>
            <person name="Reyes-Chin-Wo S."/>
            <person name="Wang Z."/>
            <person name="Yang X."/>
            <person name="Kozik A."/>
            <person name="Arikit S."/>
            <person name="Song C."/>
            <person name="Xia L."/>
            <person name="Froenicke L."/>
            <person name="Lavelle D.O."/>
            <person name="Truco M.J."/>
            <person name="Xia R."/>
            <person name="Zhu S."/>
            <person name="Xu C."/>
            <person name="Xu H."/>
            <person name="Xu X."/>
            <person name="Cox K."/>
            <person name="Korf I."/>
            <person name="Meyers B.C."/>
            <person name="Michelmore R.W."/>
        </authorList>
    </citation>
    <scope>NUCLEOTIDE SEQUENCE [LARGE SCALE GENOMIC DNA]</scope>
    <source>
        <strain evidence="15">cv. Salinas</strain>
        <tissue evidence="14">Seedlings</tissue>
    </source>
</reference>
<keyword evidence="4" id="KW-0548">Nucleotidyltransferase</keyword>
<protein>
    <recommendedName>
        <fullName evidence="9">choline-phosphate cytidylyltransferase</fullName>
        <ecNumber evidence="9">2.7.7.15</ecNumber>
    </recommendedName>
</protein>
<evidence type="ECO:0000313" key="14">
    <source>
        <dbReference type="EMBL" id="KAJ0220378.1"/>
    </source>
</evidence>